<dbReference type="EMBL" id="CABFOC020000046">
    <property type="protein sequence ID" value="CAH0054112.1"/>
    <property type="molecule type" value="Genomic_DNA"/>
</dbReference>
<keyword evidence="2" id="KW-1185">Reference proteome</keyword>
<dbReference type="AlphaFoldDB" id="A0A9P0ELR6"/>
<dbReference type="Proteomes" id="UP000775872">
    <property type="component" value="Unassembled WGS sequence"/>
</dbReference>
<proteinExistence type="predicted"/>
<organism evidence="1 2">
    <name type="scientific">Clonostachys solani</name>
    <dbReference type="NCBI Taxonomy" id="160281"/>
    <lineage>
        <taxon>Eukaryota</taxon>
        <taxon>Fungi</taxon>
        <taxon>Dikarya</taxon>
        <taxon>Ascomycota</taxon>
        <taxon>Pezizomycotina</taxon>
        <taxon>Sordariomycetes</taxon>
        <taxon>Hypocreomycetidae</taxon>
        <taxon>Hypocreales</taxon>
        <taxon>Bionectriaceae</taxon>
        <taxon>Clonostachys</taxon>
    </lineage>
</organism>
<sequence>MTVVGIQSDLISNCAKNRVSFTSNPDLTRHKRTVHSDNLNRKTYICTCGDYAKENPLKK</sequence>
<accession>A0A9P0ELR6</accession>
<gene>
    <name evidence="1" type="ORF">CSOL1703_00015305</name>
</gene>
<name>A0A9P0ELR6_9HYPO</name>
<evidence type="ECO:0000313" key="1">
    <source>
        <dbReference type="EMBL" id="CAH0054112.1"/>
    </source>
</evidence>
<protein>
    <submittedName>
        <fullName evidence="1">Uncharacterized protein</fullName>
    </submittedName>
</protein>
<comment type="caution">
    <text evidence="1">The sequence shown here is derived from an EMBL/GenBank/DDBJ whole genome shotgun (WGS) entry which is preliminary data.</text>
</comment>
<evidence type="ECO:0000313" key="2">
    <source>
        <dbReference type="Proteomes" id="UP000775872"/>
    </source>
</evidence>
<reference evidence="1" key="1">
    <citation type="submission" date="2021-10" db="EMBL/GenBank/DDBJ databases">
        <authorList>
            <person name="Piombo E."/>
        </authorList>
    </citation>
    <scope>NUCLEOTIDE SEQUENCE</scope>
</reference>
<dbReference type="OrthoDB" id="6077919at2759"/>